<dbReference type="Pfam" id="PF00801">
    <property type="entry name" value="PKD"/>
    <property type="match status" value="1"/>
</dbReference>
<reference evidence="3" key="2">
    <citation type="journal article" date="2024" name="Antonie Van Leeuwenhoek">
        <title>Roseihalotalea indica gen. nov., sp. nov., a halophilic Bacteroidetes from mesopelagic Southwest Indian Ocean with higher carbohydrate metabolic potential.</title>
        <authorList>
            <person name="Chen B."/>
            <person name="Zhang M."/>
            <person name="Lin D."/>
            <person name="Ye J."/>
            <person name="Tang K."/>
        </authorList>
    </citation>
    <scope>NUCLEOTIDE SEQUENCE</scope>
    <source>
        <strain evidence="3">TK19036</strain>
    </source>
</reference>
<dbReference type="PANTHER" id="PTHR42754">
    <property type="entry name" value="ENDOGLUCANASE"/>
    <property type="match status" value="1"/>
</dbReference>
<accession>A0AA49JK17</accession>
<evidence type="ECO:0000313" key="3">
    <source>
        <dbReference type="EMBL" id="WKN40097.1"/>
    </source>
</evidence>
<feature type="signal peptide" evidence="1">
    <location>
        <begin position="1"/>
        <end position="18"/>
    </location>
</feature>
<dbReference type="PANTHER" id="PTHR42754:SF1">
    <property type="entry name" value="LIPOPROTEIN"/>
    <property type="match status" value="1"/>
</dbReference>
<sequence length="469" mass="51642">MNRKVTAFLLFIAGAIVACEQSEEDTVVPAPEACIQISDTVVHVGDSVTLSSCSSNASTIFWDTPSGDTVFLEQFTHAFSTPGDKRINLVAENEAGERSYNYVTITVTGQEGKVYSAPELANNYYPQDIVTTPDQGYLITYRLWPSVSNDQQQLRIESFNAEAEYQSSYVLQVGGANVLYSDILKLSNGKIGITWSDYISGRSGGRMAFGGTDLSQFEIMEVEPRTSELGFKGLLEKDETVYAFGFQGGVYDFDLIIRKTNLAGAFIEDKTIAKPEVSLMPHTMLATDDDGFIIAGLMSTNVGSQSSPEDKVFLFKTDADFNIVWEKYFGTTEQYESIHQVVETADGALLCYGYNDQLYFQRISADGEEVVEKTIEVDLSNQAGDMIDYGNGYLIATGSTLLKTDYELNTLSQKFLNHRSKAVKIISRAEGGFTLLSDIAISNSEVGTSPSGVYIVKLDEEGDIEYFME</sequence>
<evidence type="ECO:0000256" key="1">
    <source>
        <dbReference type="SAM" id="SignalP"/>
    </source>
</evidence>
<dbReference type="InterPro" id="IPR000601">
    <property type="entry name" value="PKD_dom"/>
</dbReference>
<dbReference type="AlphaFoldDB" id="A0AA49JK17"/>
<proteinExistence type="predicted"/>
<keyword evidence="1" id="KW-0732">Signal</keyword>
<reference evidence="3" key="1">
    <citation type="journal article" date="2023" name="Comput. Struct. Biotechnol. J.">
        <title>Discovery of a novel marine Bacteroidetes with a rich repertoire of carbohydrate-active enzymes.</title>
        <authorList>
            <person name="Chen B."/>
            <person name="Liu G."/>
            <person name="Chen Q."/>
            <person name="Wang H."/>
            <person name="Liu L."/>
            <person name="Tang K."/>
        </authorList>
    </citation>
    <scope>NUCLEOTIDE SEQUENCE</scope>
    <source>
        <strain evidence="3">TK19036</strain>
    </source>
</reference>
<dbReference type="PROSITE" id="PS51257">
    <property type="entry name" value="PROKAR_LIPOPROTEIN"/>
    <property type="match status" value="1"/>
</dbReference>
<dbReference type="SUPFAM" id="SSF49299">
    <property type="entry name" value="PKD domain"/>
    <property type="match status" value="1"/>
</dbReference>
<feature type="domain" description="PKD" evidence="2">
    <location>
        <begin position="62"/>
        <end position="108"/>
    </location>
</feature>
<dbReference type="PROSITE" id="PS50093">
    <property type="entry name" value="PKD"/>
    <property type="match status" value="1"/>
</dbReference>
<evidence type="ECO:0000259" key="2">
    <source>
        <dbReference type="PROSITE" id="PS50093"/>
    </source>
</evidence>
<dbReference type="EMBL" id="CP120682">
    <property type="protein sequence ID" value="WKN40097.1"/>
    <property type="molecule type" value="Genomic_DNA"/>
</dbReference>
<dbReference type="InterPro" id="IPR013783">
    <property type="entry name" value="Ig-like_fold"/>
</dbReference>
<name>A0AA49JK17_9BACT</name>
<feature type="chain" id="PRO_5041446792" description="PKD domain-containing protein" evidence="1">
    <location>
        <begin position="19"/>
        <end position="469"/>
    </location>
</feature>
<organism evidence="3">
    <name type="scientific">Roseihalotalea indica</name>
    <dbReference type="NCBI Taxonomy" id="2867963"/>
    <lineage>
        <taxon>Bacteria</taxon>
        <taxon>Pseudomonadati</taxon>
        <taxon>Bacteroidota</taxon>
        <taxon>Cytophagia</taxon>
        <taxon>Cytophagales</taxon>
        <taxon>Catalimonadaceae</taxon>
        <taxon>Roseihalotalea</taxon>
    </lineage>
</organism>
<dbReference type="Gene3D" id="2.60.40.10">
    <property type="entry name" value="Immunoglobulins"/>
    <property type="match status" value="1"/>
</dbReference>
<dbReference type="InterPro" id="IPR035986">
    <property type="entry name" value="PKD_dom_sf"/>
</dbReference>
<gene>
    <name evidence="3" type="ORF">K4G66_15490</name>
</gene>
<protein>
    <recommendedName>
        <fullName evidence="2">PKD domain-containing protein</fullName>
    </recommendedName>
</protein>